<feature type="compositionally biased region" description="Acidic residues" evidence="1">
    <location>
        <begin position="259"/>
        <end position="268"/>
    </location>
</feature>
<feature type="transmembrane region" description="Helical" evidence="2">
    <location>
        <begin position="21"/>
        <end position="42"/>
    </location>
</feature>
<dbReference type="OrthoDB" id="7917283at2759"/>
<proteinExistence type="predicted"/>
<dbReference type="EMBL" id="GDHF01028311">
    <property type="protein sequence ID" value="JAI24003.1"/>
    <property type="molecule type" value="Transcribed_RNA"/>
</dbReference>
<dbReference type="InterPro" id="IPR053255">
    <property type="entry name" value="EGF-like_domain"/>
</dbReference>
<reference evidence="3" key="1">
    <citation type="submission" date="2015-06" db="EMBL/GenBank/DDBJ databases">
        <authorList>
            <person name="Hoefler B.C."/>
            <person name="Straight P.D."/>
        </authorList>
    </citation>
    <scope>NUCLEOTIDE SEQUENCE</scope>
</reference>
<feature type="region of interest" description="Disordered" evidence="1">
    <location>
        <begin position="251"/>
        <end position="279"/>
    </location>
</feature>
<accession>A0A0K8UBN6</accession>
<dbReference type="AlphaFoldDB" id="A0A0K8UBN6"/>
<gene>
    <name evidence="3" type="ORF">c0_g1_i2</name>
</gene>
<protein>
    <recommendedName>
        <fullName evidence="4">von Willebrand factor D and EGF domain-containing protein</fullName>
    </recommendedName>
</protein>
<dbReference type="PANTHER" id="PTHR24047">
    <property type="entry name" value="FI01909P-RELATED"/>
    <property type="match status" value="1"/>
</dbReference>
<organism evidence="3">
    <name type="scientific">Bactrocera latifrons</name>
    <name type="common">Malaysian fruit fly</name>
    <name type="synonym">Chaetodacus latifrons</name>
    <dbReference type="NCBI Taxonomy" id="174628"/>
    <lineage>
        <taxon>Eukaryota</taxon>
        <taxon>Metazoa</taxon>
        <taxon>Ecdysozoa</taxon>
        <taxon>Arthropoda</taxon>
        <taxon>Hexapoda</taxon>
        <taxon>Insecta</taxon>
        <taxon>Pterygota</taxon>
        <taxon>Neoptera</taxon>
        <taxon>Endopterygota</taxon>
        <taxon>Diptera</taxon>
        <taxon>Brachycera</taxon>
        <taxon>Muscomorpha</taxon>
        <taxon>Tephritoidea</taxon>
        <taxon>Tephritidae</taxon>
        <taxon>Bactrocera</taxon>
        <taxon>Bactrocera</taxon>
    </lineage>
</organism>
<evidence type="ECO:0000313" key="3">
    <source>
        <dbReference type="EMBL" id="JAI24003.1"/>
    </source>
</evidence>
<evidence type="ECO:0000256" key="1">
    <source>
        <dbReference type="SAM" id="MobiDB-lite"/>
    </source>
</evidence>
<evidence type="ECO:0008006" key="4">
    <source>
        <dbReference type="Google" id="ProtNLM"/>
    </source>
</evidence>
<dbReference type="PANTHER" id="PTHR24047:SF32">
    <property type="entry name" value="FI01909P-RELATED"/>
    <property type="match status" value="1"/>
</dbReference>
<keyword evidence="2" id="KW-1133">Transmembrane helix</keyword>
<keyword evidence="2" id="KW-0812">Transmembrane</keyword>
<evidence type="ECO:0000256" key="2">
    <source>
        <dbReference type="SAM" id="Phobius"/>
    </source>
</evidence>
<sequence length="279" mass="31574">MFQSVVAHLSVPQPIQHGSKVKFYVLMICCLLSIKAATAFTITGRYCQRNVSVKYQVPVLHTNDRQHIQRSADLSDVLETAEHNTPLGNVTVANATQNYLTYEPRVRWEITKVCCPGYSPLFFGFCEPICATGCPRYSHCATPNQCHCLPGYEEHHPNNKKLHQLDCRPVCANGCPRHSQCVARNRCHCSEGFRNTNKWWFLPLKCEGIKCAAPDQRYDVAQRLCVKIEMSMEELMRKVAERLTKGLTNATVYDSGEQSSDEEASSEEMDNKIVPEINT</sequence>
<name>A0A0K8UBN6_BACLA</name>
<keyword evidence="2" id="KW-0472">Membrane</keyword>
<dbReference type="Gene3D" id="2.10.25.10">
    <property type="entry name" value="Laminin"/>
    <property type="match status" value="1"/>
</dbReference>